<sequence>MANNKGLLFAIGEIGPHSNEKEFNEWYNDEHAPVRLTVPGFKSAYRCRAIDGIQPEWLALYDMTRPEVITSDAYKAIGATASAKEKDIVSRLKMLNRRVYELIQYAEKPALKPTDVPAKYLLVVSIEFKPNAGEDIEKWYREENFPVISKIPGWLRGRRYKLVNAVELAGKAAKDAPPPTTFLSIHEWDNPRFMEEVLRADIYQHPWSQRVAKWKARKEIRQFQVVKNFGPPKNN</sequence>
<dbReference type="SUPFAM" id="SSF54909">
    <property type="entry name" value="Dimeric alpha+beta barrel"/>
    <property type="match status" value="1"/>
</dbReference>
<dbReference type="InterPro" id="IPR011008">
    <property type="entry name" value="Dimeric_a/b-barrel"/>
</dbReference>
<dbReference type="HOGENOM" id="CLU_073903_0_0_1"/>
<dbReference type="OrthoDB" id="2851338at2759"/>
<name>A0A0C9UM50_SPHS4</name>
<accession>A0A0C9UM50</accession>
<reference evidence="1 2" key="1">
    <citation type="submission" date="2014-06" db="EMBL/GenBank/DDBJ databases">
        <title>Evolutionary Origins and Diversification of the Mycorrhizal Mutualists.</title>
        <authorList>
            <consortium name="DOE Joint Genome Institute"/>
            <consortium name="Mycorrhizal Genomics Consortium"/>
            <person name="Kohler A."/>
            <person name="Kuo A."/>
            <person name="Nagy L.G."/>
            <person name="Floudas D."/>
            <person name="Copeland A."/>
            <person name="Barry K.W."/>
            <person name="Cichocki N."/>
            <person name="Veneault-Fourrey C."/>
            <person name="LaButti K."/>
            <person name="Lindquist E.A."/>
            <person name="Lipzen A."/>
            <person name="Lundell T."/>
            <person name="Morin E."/>
            <person name="Murat C."/>
            <person name="Riley R."/>
            <person name="Ohm R."/>
            <person name="Sun H."/>
            <person name="Tunlid A."/>
            <person name="Henrissat B."/>
            <person name="Grigoriev I.V."/>
            <person name="Hibbett D.S."/>
            <person name="Martin F."/>
        </authorList>
    </citation>
    <scope>NUCLEOTIDE SEQUENCE [LARGE SCALE GENOMIC DNA]</scope>
    <source>
        <strain evidence="1 2">SS14</strain>
    </source>
</reference>
<protein>
    <recommendedName>
        <fullName evidence="3">EthD domain-containing protein</fullName>
    </recommendedName>
</protein>
<gene>
    <name evidence="1" type="ORF">M422DRAFT_55450</name>
</gene>
<evidence type="ECO:0000313" key="1">
    <source>
        <dbReference type="EMBL" id="KIJ26561.1"/>
    </source>
</evidence>
<dbReference type="EMBL" id="KN837364">
    <property type="protein sequence ID" value="KIJ26561.1"/>
    <property type="molecule type" value="Genomic_DNA"/>
</dbReference>
<organism evidence="1 2">
    <name type="scientific">Sphaerobolus stellatus (strain SS14)</name>
    <dbReference type="NCBI Taxonomy" id="990650"/>
    <lineage>
        <taxon>Eukaryota</taxon>
        <taxon>Fungi</taxon>
        <taxon>Dikarya</taxon>
        <taxon>Basidiomycota</taxon>
        <taxon>Agaricomycotina</taxon>
        <taxon>Agaricomycetes</taxon>
        <taxon>Phallomycetidae</taxon>
        <taxon>Geastrales</taxon>
        <taxon>Sphaerobolaceae</taxon>
        <taxon>Sphaerobolus</taxon>
    </lineage>
</organism>
<evidence type="ECO:0008006" key="3">
    <source>
        <dbReference type="Google" id="ProtNLM"/>
    </source>
</evidence>
<evidence type="ECO:0000313" key="2">
    <source>
        <dbReference type="Proteomes" id="UP000054279"/>
    </source>
</evidence>
<dbReference type="AlphaFoldDB" id="A0A0C9UM50"/>
<keyword evidence="2" id="KW-1185">Reference proteome</keyword>
<proteinExistence type="predicted"/>
<dbReference type="Proteomes" id="UP000054279">
    <property type="component" value="Unassembled WGS sequence"/>
</dbReference>